<keyword evidence="2" id="KW-1185">Reference proteome</keyword>
<evidence type="ECO:0000313" key="1">
    <source>
        <dbReference type="EMBL" id="NIH52701.1"/>
    </source>
</evidence>
<dbReference type="AlphaFoldDB" id="A0A7X5TRV0"/>
<reference evidence="1 2" key="1">
    <citation type="submission" date="2020-02" db="EMBL/GenBank/DDBJ databases">
        <title>Sequencing the genomes of 1000 actinobacteria strains.</title>
        <authorList>
            <person name="Klenk H.-P."/>
        </authorList>
    </citation>
    <scope>NUCLEOTIDE SEQUENCE [LARGE SCALE GENOMIC DNA]</scope>
    <source>
        <strain evidence="1 2">DSM 27960</strain>
    </source>
</reference>
<organism evidence="1 2">
    <name type="scientific">Lysinibacter cavernae</name>
    <dbReference type="NCBI Taxonomy" id="1640652"/>
    <lineage>
        <taxon>Bacteria</taxon>
        <taxon>Bacillati</taxon>
        <taxon>Actinomycetota</taxon>
        <taxon>Actinomycetes</taxon>
        <taxon>Micrococcales</taxon>
        <taxon>Microbacteriaceae</taxon>
        <taxon>Lysinibacter</taxon>
    </lineage>
</organism>
<proteinExistence type="predicted"/>
<dbReference type="RefSeq" id="WP_167147636.1">
    <property type="nucleotide sequence ID" value="NZ_JAAMOX010000001.1"/>
</dbReference>
<sequence>MRKLFWLVSGVVAGFVIAHYVNKSPEGRRFFEEIEQGRREFADAVNRGYQSREAELGSALDDVENRIKNLNN</sequence>
<dbReference type="EMBL" id="JAAMOX010000001">
    <property type="protein sequence ID" value="NIH52701.1"/>
    <property type="molecule type" value="Genomic_DNA"/>
</dbReference>
<accession>A0A7X5TRV0</accession>
<comment type="caution">
    <text evidence="1">The sequence shown here is derived from an EMBL/GenBank/DDBJ whole genome shotgun (WGS) entry which is preliminary data.</text>
</comment>
<protein>
    <submittedName>
        <fullName evidence="1">DNA integrity scanning protein DisA with diadenylate cyclase activity</fullName>
    </submittedName>
</protein>
<evidence type="ECO:0000313" key="2">
    <source>
        <dbReference type="Proteomes" id="UP000541033"/>
    </source>
</evidence>
<dbReference type="Proteomes" id="UP000541033">
    <property type="component" value="Unassembled WGS sequence"/>
</dbReference>
<name>A0A7X5TRV0_9MICO</name>
<gene>
    <name evidence="1" type="ORF">FHX76_000569</name>
</gene>